<protein>
    <submittedName>
        <fullName evidence="1">Synaptotagmin-4-like isoform X2</fullName>
    </submittedName>
</protein>
<dbReference type="GO" id="GO:0017156">
    <property type="term" value="P:calcium-ion regulated exocytosis"/>
    <property type="evidence" value="ECO:0007669"/>
    <property type="project" value="TreeGrafter"/>
</dbReference>
<dbReference type="CDD" id="cd00276">
    <property type="entry name" value="C2B_Synaptotagmin"/>
    <property type="match status" value="1"/>
</dbReference>
<dbReference type="GO" id="GO:0070382">
    <property type="term" value="C:exocytic vesicle"/>
    <property type="evidence" value="ECO:0007669"/>
    <property type="project" value="TreeGrafter"/>
</dbReference>
<dbReference type="GO" id="GO:0005886">
    <property type="term" value="C:plasma membrane"/>
    <property type="evidence" value="ECO:0007669"/>
    <property type="project" value="TreeGrafter"/>
</dbReference>
<gene>
    <name evidence="1" type="ORF">PACLA_8A075344</name>
</gene>
<name>A0A7D9DB21_PARCT</name>
<evidence type="ECO:0000313" key="2">
    <source>
        <dbReference type="Proteomes" id="UP001152795"/>
    </source>
</evidence>
<evidence type="ECO:0000313" key="1">
    <source>
        <dbReference type="EMBL" id="CAB3981453.1"/>
    </source>
</evidence>
<dbReference type="Proteomes" id="UP001152795">
    <property type="component" value="Unassembled WGS sequence"/>
</dbReference>
<dbReference type="PANTHER" id="PTHR10024">
    <property type="entry name" value="SYNAPTOTAGMIN"/>
    <property type="match status" value="1"/>
</dbReference>
<dbReference type="AlphaFoldDB" id="A0A7D9DB21"/>
<dbReference type="GO" id="GO:0005544">
    <property type="term" value="F:calcium-dependent phospholipid binding"/>
    <property type="evidence" value="ECO:0007669"/>
    <property type="project" value="TreeGrafter"/>
</dbReference>
<reference evidence="1" key="1">
    <citation type="submission" date="2020-04" db="EMBL/GenBank/DDBJ databases">
        <authorList>
            <person name="Alioto T."/>
            <person name="Alioto T."/>
            <person name="Gomez Garrido J."/>
        </authorList>
    </citation>
    <scope>NUCLEOTIDE SEQUENCE</scope>
    <source>
        <strain evidence="1">A484AB</strain>
    </source>
</reference>
<dbReference type="SMART" id="SM00239">
    <property type="entry name" value="C2"/>
    <property type="match status" value="2"/>
</dbReference>
<dbReference type="InterPro" id="IPR035892">
    <property type="entry name" value="C2_domain_sf"/>
</dbReference>
<proteinExistence type="predicted"/>
<dbReference type="GO" id="GO:0030276">
    <property type="term" value="F:clathrin binding"/>
    <property type="evidence" value="ECO:0007669"/>
    <property type="project" value="TreeGrafter"/>
</dbReference>
<dbReference type="InterPro" id="IPR000008">
    <property type="entry name" value="C2_dom"/>
</dbReference>
<organism evidence="1 2">
    <name type="scientific">Paramuricea clavata</name>
    <name type="common">Red gorgonian</name>
    <name type="synonym">Violescent sea-whip</name>
    <dbReference type="NCBI Taxonomy" id="317549"/>
    <lineage>
        <taxon>Eukaryota</taxon>
        <taxon>Metazoa</taxon>
        <taxon>Cnidaria</taxon>
        <taxon>Anthozoa</taxon>
        <taxon>Octocorallia</taxon>
        <taxon>Malacalcyonacea</taxon>
        <taxon>Plexauridae</taxon>
        <taxon>Paramuricea</taxon>
    </lineage>
</organism>
<dbReference type="Gene3D" id="2.60.40.150">
    <property type="entry name" value="C2 domain"/>
    <property type="match status" value="2"/>
</dbReference>
<sequence length="456" mass="51759">MEPILIVSGVLGSICAVLLILLLYLIRAVRRKNHAPYKKRHLPPGIIIQDDIPQFMPETIPHRIQTTVSSPQPITAEQLDSRNYGPDMSKFFGHRHDGGQFPSAISLEYLNTPPIGSQTIKIKHRNKGYSCPSSPTSPLRRKRGFSEPPSPPKTRTKRSVTTSSSSEVVGKLEFSYYYDEKNRQLHVNVIQALRLPGDENLESYVIAILKPDEMNWRRETKFVFNSIDPLFNETFLVSGFTHSKIRECSLQFLVMNNAENKAIGQLHVSLTDLQPNKITSRCLSLSPMVSEKLTDSELSERPPLGEMLVSLCHNPSEGKLTITIKSAKGLPGVTKSGKVDPYIKIRVFFCGERIYKKKTTVKHDTKTPNFEESFDFVVTRDKMPQTSVILRLFHHGRRVNVLSKNVLIGVVFLGYQFELFGPHPFMLDYGARHWASIIEKPHLTIEEWHPIQAFST</sequence>
<dbReference type="PROSITE" id="PS50004">
    <property type="entry name" value="C2"/>
    <property type="match status" value="2"/>
</dbReference>
<dbReference type="GO" id="GO:0005509">
    <property type="term" value="F:calcium ion binding"/>
    <property type="evidence" value="ECO:0007669"/>
    <property type="project" value="TreeGrafter"/>
</dbReference>
<keyword evidence="2" id="KW-1185">Reference proteome</keyword>
<dbReference type="Pfam" id="PF00168">
    <property type="entry name" value="C2"/>
    <property type="match status" value="2"/>
</dbReference>
<dbReference type="EMBL" id="CACRXK020000391">
    <property type="protein sequence ID" value="CAB3981453.1"/>
    <property type="molecule type" value="Genomic_DNA"/>
</dbReference>
<dbReference type="SUPFAM" id="SSF49562">
    <property type="entry name" value="C2 domain (Calcium/lipid-binding domain, CaLB)"/>
    <property type="match status" value="2"/>
</dbReference>
<dbReference type="GO" id="GO:0001786">
    <property type="term" value="F:phosphatidylserine binding"/>
    <property type="evidence" value="ECO:0007669"/>
    <property type="project" value="TreeGrafter"/>
</dbReference>
<dbReference type="OrthoDB" id="270970at2759"/>
<accession>A0A7D9DB21</accession>
<dbReference type="GO" id="GO:0000149">
    <property type="term" value="F:SNARE binding"/>
    <property type="evidence" value="ECO:0007669"/>
    <property type="project" value="TreeGrafter"/>
</dbReference>
<comment type="caution">
    <text evidence="1">The sequence shown here is derived from an EMBL/GenBank/DDBJ whole genome shotgun (WGS) entry which is preliminary data.</text>
</comment>